<sequence precursor="true">MGGSGRHRQVHRFSRLRTGLLAAAGPAAATLVATAATVAALIGSGRSAPRADGGAAVVPAAPPKLPARAARALRRVPVRARPVRHRAARGSARPAPRTEVVGGGRCDASFYETGTATASGAPYDPEALTAAHRTLPMGSRVRVTNLRNTRSVIVRVNDRGPFVPGRCLDLSAAAMRAIGGMLSGVIPVRYEVLAV</sequence>
<dbReference type="CDD" id="cd22268">
    <property type="entry name" value="DPBB_RlpA-like"/>
    <property type="match status" value="1"/>
</dbReference>
<evidence type="ECO:0000256" key="2">
    <source>
        <dbReference type="ARBA" id="ARBA00023316"/>
    </source>
</evidence>
<dbReference type="Gene3D" id="2.40.40.10">
    <property type="entry name" value="RlpA-like domain"/>
    <property type="match status" value="1"/>
</dbReference>
<keyword evidence="3" id="KW-0732">Signal</keyword>
<feature type="chain" id="PRO_5044930405" description="Probable endolytic peptidoglycan transglycosylase RlpA" evidence="3">
    <location>
        <begin position="36"/>
        <end position="195"/>
    </location>
</feature>
<evidence type="ECO:0000259" key="6">
    <source>
        <dbReference type="Pfam" id="PF03330"/>
    </source>
</evidence>
<dbReference type="Proteomes" id="UP001501822">
    <property type="component" value="Unassembled WGS sequence"/>
</dbReference>
<dbReference type="HAMAP" id="MF_02071">
    <property type="entry name" value="RlpA"/>
    <property type="match status" value="1"/>
</dbReference>
<dbReference type="RefSeq" id="WP_308206173.1">
    <property type="nucleotide sequence ID" value="NZ_BAAABM010000037.1"/>
</dbReference>
<keyword evidence="1 3" id="KW-0456">Lyase</keyword>
<protein>
    <recommendedName>
        <fullName evidence="3">Probable endolytic peptidoglycan transglycosylase RlpA</fullName>
        <ecNumber evidence="3">4.2.2.-</ecNumber>
    </recommendedName>
</protein>
<keyword evidence="8" id="KW-1185">Reference proteome</keyword>
<gene>
    <name evidence="3" type="primary">rlpA</name>
    <name evidence="7" type="ORF">GCM10010151_39610</name>
</gene>
<feature type="region of interest" description="Disordered" evidence="5">
    <location>
        <begin position="81"/>
        <end position="101"/>
    </location>
</feature>
<evidence type="ECO:0000256" key="4">
    <source>
        <dbReference type="RuleBase" id="RU003495"/>
    </source>
</evidence>
<organism evidence="7 8">
    <name type="scientific">Actinoallomurus spadix</name>
    <dbReference type="NCBI Taxonomy" id="79912"/>
    <lineage>
        <taxon>Bacteria</taxon>
        <taxon>Bacillati</taxon>
        <taxon>Actinomycetota</taxon>
        <taxon>Actinomycetes</taxon>
        <taxon>Streptosporangiales</taxon>
        <taxon>Thermomonosporaceae</taxon>
        <taxon>Actinoallomurus</taxon>
    </lineage>
</organism>
<feature type="domain" description="RlpA-like protein double-psi beta-barrel" evidence="6">
    <location>
        <begin position="108"/>
        <end position="190"/>
    </location>
</feature>
<dbReference type="PANTHER" id="PTHR34183">
    <property type="entry name" value="ENDOLYTIC PEPTIDOGLYCAN TRANSGLYCOSYLASE RLPA"/>
    <property type="match status" value="1"/>
</dbReference>
<dbReference type="InterPro" id="IPR012997">
    <property type="entry name" value="RplA"/>
</dbReference>
<dbReference type="SUPFAM" id="SSF50685">
    <property type="entry name" value="Barwin-like endoglucanases"/>
    <property type="match status" value="1"/>
</dbReference>
<proteinExistence type="inferred from homology"/>
<comment type="caution">
    <text evidence="7">The sequence shown here is derived from an EMBL/GenBank/DDBJ whole genome shotgun (WGS) entry which is preliminary data.</text>
</comment>
<dbReference type="InterPro" id="IPR036908">
    <property type="entry name" value="RlpA-like_sf"/>
</dbReference>
<evidence type="ECO:0000313" key="7">
    <source>
        <dbReference type="EMBL" id="GAA0346070.1"/>
    </source>
</evidence>
<reference evidence="7 8" key="1">
    <citation type="journal article" date="2019" name="Int. J. Syst. Evol. Microbiol.">
        <title>The Global Catalogue of Microorganisms (GCM) 10K type strain sequencing project: providing services to taxonomists for standard genome sequencing and annotation.</title>
        <authorList>
            <consortium name="The Broad Institute Genomics Platform"/>
            <consortium name="The Broad Institute Genome Sequencing Center for Infectious Disease"/>
            <person name="Wu L."/>
            <person name="Ma J."/>
        </authorList>
    </citation>
    <scope>NUCLEOTIDE SEQUENCE [LARGE SCALE GENOMIC DNA]</scope>
    <source>
        <strain evidence="7 8">JCM 3146</strain>
    </source>
</reference>
<feature type="signal peptide" evidence="3">
    <location>
        <begin position="1"/>
        <end position="35"/>
    </location>
</feature>
<dbReference type="Pfam" id="PF03330">
    <property type="entry name" value="DPBB_1"/>
    <property type="match status" value="1"/>
</dbReference>
<comment type="similarity">
    <text evidence="3 4">Belongs to the RlpA family.</text>
</comment>
<dbReference type="InterPro" id="IPR034718">
    <property type="entry name" value="RlpA"/>
</dbReference>
<dbReference type="PANTHER" id="PTHR34183:SF8">
    <property type="entry name" value="ENDOLYTIC PEPTIDOGLYCAN TRANSGLYCOSYLASE RLPA-RELATED"/>
    <property type="match status" value="1"/>
</dbReference>
<evidence type="ECO:0000256" key="5">
    <source>
        <dbReference type="SAM" id="MobiDB-lite"/>
    </source>
</evidence>
<evidence type="ECO:0000256" key="3">
    <source>
        <dbReference type="HAMAP-Rule" id="MF_02071"/>
    </source>
</evidence>
<name>A0ABN0WT51_9ACTN</name>
<evidence type="ECO:0000256" key="1">
    <source>
        <dbReference type="ARBA" id="ARBA00023239"/>
    </source>
</evidence>
<dbReference type="InterPro" id="IPR009009">
    <property type="entry name" value="RlpA-like_DPBB"/>
</dbReference>
<dbReference type="EC" id="4.2.2.-" evidence="3"/>
<dbReference type="EMBL" id="BAAABM010000037">
    <property type="protein sequence ID" value="GAA0346070.1"/>
    <property type="molecule type" value="Genomic_DNA"/>
</dbReference>
<accession>A0ABN0WT51</accession>
<comment type="function">
    <text evidence="3">Lytic transglycosylase with a strong preference for naked glycan strands that lack stem peptides.</text>
</comment>
<evidence type="ECO:0000313" key="8">
    <source>
        <dbReference type="Proteomes" id="UP001501822"/>
    </source>
</evidence>
<keyword evidence="2 3" id="KW-0961">Cell wall biogenesis/degradation</keyword>
<dbReference type="NCBIfam" id="TIGR00413">
    <property type="entry name" value="rlpA"/>
    <property type="match status" value="1"/>
</dbReference>